<evidence type="ECO:0000259" key="1">
    <source>
        <dbReference type="Pfam" id="PF05193"/>
    </source>
</evidence>
<dbReference type="EMBL" id="CP007739">
    <property type="protein sequence ID" value="AIE59717.1"/>
    <property type="molecule type" value="Genomic_DNA"/>
</dbReference>
<dbReference type="eggNOG" id="COG0612">
    <property type="taxonomic scope" value="Bacteria"/>
</dbReference>
<evidence type="ECO:0000313" key="3">
    <source>
        <dbReference type="Proteomes" id="UP000027602"/>
    </source>
</evidence>
<keyword evidence="3" id="KW-1185">Reference proteome</keyword>
<proteinExistence type="predicted"/>
<keyword evidence="2" id="KW-0645">Protease</keyword>
<dbReference type="STRING" id="796606.BMMGA3_06445"/>
<organism evidence="2 3">
    <name type="scientific">Bacillus methanolicus (strain MGA3 / ATCC 53907)</name>
    <dbReference type="NCBI Taxonomy" id="796606"/>
    <lineage>
        <taxon>Bacteria</taxon>
        <taxon>Bacillati</taxon>
        <taxon>Bacillota</taxon>
        <taxon>Bacilli</taxon>
        <taxon>Bacillales</taxon>
        <taxon>Bacillaceae</taxon>
        <taxon>Bacillus</taxon>
    </lineage>
</organism>
<dbReference type="GO" id="GO:0006508">
    <property type="term" value="P:proteolysis"/>
    <property type="evidence" value="ECO:0007669"/>
    <property type="project" value="UniProtKB-KW"/>
</dbReference>
<dbReference type="InterPro" id="IPR011249">
    <property type="entry name" value="Metalloenz_LuxS/M16"/>
</dbReference>
<dbReference type="PANTHER" id="PTHR11851:SF186">
    <property type="entry name" value="INACTIVE METALLOPROTEASE YMFF-RELATED"/>
    <property type="match status" value="1"/>
</dbReference>
<protein>
    <submittedName>
        <fullName evidence="2">Putative inactive metalloprotease YmfF</fullName>
    </submittedName>
</protein>
<name>I3DZH7_BACMM</name>
<dbReference type="HOGENOM" id="CLU_052943_0_0_9"/>
<dbReference type="Proteomes" id="UP000027602">
    <property type="component" value="Chromosome"/>
</dbReference>
<dbReference type="Pfam" id="PF05193">
    <property type="entry name" value="Peptidase_M16_C"/>
    <property type="match status" value="1"/>
</dbReference>
<dbReference type="NCBIfam" id="NF047422">
    <property type="entry name" value="YfmF_fam"/>
    <property type="match status" value="1"/>
</dbReference>
<keyword evidence="2" id="KW-0482">Metalloprotease</keyword>
<gene>
    <name evidence="2" type="primary">ymfF</name>
    <name evidence="2" type="ORF">BMMGA3_06445</name>
</gene>
<reference evidence="2 3" key="1">
    <citation type="journal article" date="2015" name="BMC Genomics">
        <title>Transcriptome analysis of thermophilic methylotrophic Bacillus methanolicus MGA3 using RNA-sequencing provides detailed insights into its previously uncharted transcriptional landscape.</title>
        <authorList>
            <person name="Irla M."/>
            <person name="Neshat A."/>
            <person name="Brautaset T."/>
            <person name="Ruckert C."/>
            <person name="Kalinowski J."/>
            <person name="Wendisch V.F."/>
        </authorList>
    </citation>
    <scope>NUCLEOTIDE SEQUENCE [LARGE SCALE GENOMIC DNA]</scope>
    <source>
        <strain evidence="3">MGA3 / ATCC 53907</strain>
    </source>
</reference>
<dbReference type="InterPro" id="IPR050361">
    <property type="entry name" value="MPP/UQCRC_Complex"/>
</dbReference>
<evidence type="ECO:0000313" key="2">
    <source>
        <dbReference type="EMBL" id="AIE59717.1"/>
    </source>
</evidence>
<dbReference type="RefSeq" id="WP_003349150.1">
    <property type="nucleotide sequence ID" value="NZ_ADWW01000004.1"/>
</dbReference>
<dbReference type="AlphaFoldDB" id="I3DZH7"/>
<dbReference type="Gene3D" id="3.30.830.10">
    <property type="entry name" value="Metalloenzyme, LuxS/M16 peptidase-like"/>
    <property type="match status" value="2"/>
</dbReference>
<dbReference type="KEGG" id="bmet:BMMGA3_06445"/>
<dbReference type="PANTHER" id="PTHR11851">
    <property type="entry name" value="METALLOPROTEASE"/>
    <property type="match status" value="1"/>
</dbReference>
<dbReference type="SUPFAM" id="SSF63411">
    <property type="entry name" value="LuxS/MPP-like metallohydrolase"/>
    <property type="match status" value="2"/>
</dbReference>
<keyword evidence="2" id="KW-0378">Hydrolase</keyword>
<dbReference type="InterPro" id="IPR007863">
    <property type="entry name" value="Peptidase_M16_C"/>
</dbReference>
<sequence length="427" mass="48756">MTALSESIKEMSGYKLHLVKTDKYKTNTLVWKMKAPLQATDVTKRAILPYVLQSSTKKYPTTAKLRSYLDELYGATLFVDLAKKGEYHVITLSIEIANEKFLGDQTPLLKHAFELLAEILLNPNATNHSFDAATIEMEKRTLKQRIQSVYDDKMRYSNLRLIQEMCSGEPYALNVNGELESVNQINAENLFEYYQQALAEDELDLYIIGDIDEDEVYKTASDLIKFQDRTPKEAKKISVRTKDKVNEVIEKQDVKQGKLNIGYRTNVVYGDPDYYALQLFNGIFGGFSHSKLFRNVREKASLAYYAASRLESHKGLMMVMSGIDSKNYQQAVQIINEQMLAMKNGDFTDEEIDQTKAVIRNQLLETIDTSRGIVEVLYHNVVSKQPIDLQTWFEGMEQVTREDIVKVAQKIEADTIYFLTGTEGGSQ</sequence>
<dbReference type="GO" id="GO:0008237">
    <property type="term" value="F:metallopeptidase activity"/>
    <property type="evidence" value="ECO:0007669"/>
    <property type="project" value="UniProtKB-KW"/>
</dbReference>
<dbReference type="GO" id="GO:0046872">
    <property type="term" value="F:metal ion binding"/>
    <property type="evidence" value="ECO:0007669"/>
    <property type="project" value="InterPro"/>
</dbReference>
<dbReference type="OrthoDB" id="9762085at2"/>
<feature type="domain" description="Peptidase M16 C-terminal" evidence="1">
    <location>
        <begin position="185"/>
        <end position="357"/>
    </location>
</feature>
<accession>I3DZH7</accession>